<dbReference type="PANTHER" id="PTHR11730:SF29">
    <property type="entry name" value="AMMONIUM TRANSPORTER 3-RELATED"/>
    <property type="match status" value="1"/>
</dbReference>
<dbReference type="SUPFAM" id="SSF111352">
    <property type="entry name" value="Ammonium transporter"/>
    <property type="match status" value="1"/>
</dbReference>
<comment type="subcellular location">
    <subcellularLocation>
        <location evidence="1">Membrane</location>
        <topology evidence="1">Multi-pass membrane protein</topology>
    </subcellularLocation>
</comment>
<evidence type="ECO:0000256" key="1">
    <source>
        <dbReference type="ARBA" id="ARBA00004141"/>
    </source>
</evidence>
<dbReference type="Gene3D" id="1.10.3430.10">
    <property type="entry name" value="Ammonium transporter AmtB like domains"/>
    <property type="match status" value="1"/>
</dbReference>
<keyword evidence="4 5" id="KW-0472">Membrane</keyword>
<dbReference type="InterPro" id="IPR029020">
    <property type="entry name" value="Ammonium/urea_transptr"/>
</dbReference>
<feature type="domain" description="Ammonium transporter AmtB-like" evidence="6">
    <location>
        <begin position="20"/>
        <end position="91"/>
    </location>
</feature>
<dbReference type="InterPro" id="IPR024041">
    <property type="entry name" value="NH4_transpt_AmtB-like_dom"/>
</dbReference>
<name>A0A183D737_9BILA</name>
<dbReference type="PANTHER" id="PTHR11730">
    <property type="entry name" value="AMMONIUM TRANSPORTER"/>
    <property type="match status" value="1"/>
</dbReference>
<keyword evidence="3 5" id="KW-1133">Transmembrane helix</keyword>
<protein>
    <submittedName>
        <fullName evidence="7">Ammonium_transp domain-containing protein</fullName>
    </submittedName>
</protein>
<accession>A0A183D737</accession>
<evidence type="ECO:0000259" key="6">
    <source>
        <dbReference type="Pfam" id="PF00909"/>
    </source>
</evidence>
<dbReference type="GO" id="GO:0005886">
    <property type="term" value="C:plasma membrane"/>
    <property type="evidence" value="ECO:0007669"/>
    <property type="project" value="TreeGrafter"/>
</dbReference>
<evidence type="ECO:0000313" key="7">
    <source>
        <dbReference type="WBParaSite" id="GPUH_0000453501-mRNA-1"/>
    </source>
</evidence>
<organism evidence="7">
    <name type="scientific">Gongylonema pulchrum</name>
    <dbReference type="NCBI Taxonomy" id="637853"/>
    <lineage>
        <taxon>Eukaryota</taxon>
        <taxon>Metazoa</taxon>
        <taxon>Ecdysozoa</taxon>
        <taxon>Nematoda</taxon>
        <taxon>Chromadorea</taxon>
        <taxon>Rhabditida</taxon>
        <taxon>Spirurina</taxon>
        <taxon>Spiruromorpha</taxon>
        <taxon>Spiruroidea</taxon>
        <taxon>Gongylonematidae</taxon>
        <taxon>Gongylonema</taxon>
    </lineage>
</organism>
<dbReference type="AlphaFoldDB" id="A0A183D737"/>
<evidence type="ECO:0000256" key="2">
    <source>
        <dbReference type="ARBA" id="ARBA00022692"/>
    </source>
</evidence>
<evidence type="ECO:0000256" key="3">
    <source>
        <dbReference type="ARBA" id="ARBA00022989"/>
    </source>
</evidence>
<dbReference type="GO" id="GO:0097272">
    <property type="term" value="P:ammonium homeostasis"/>
    <property type="evidence" value="ECO:0007669"/>
    <property type="project" value="TreeGrafter"/>
</dbReference>
<evidence type="ECO:0000256" key="4">
    <source>
        <dbReference type="ARBA" id="ARBA00023136"/>
    </source>
</evidence>
<keyword evidence="2 5" id="KW-0812">Transmembrane</keyword>
<evidence type="ECO:0000256" key="5">
    <source>
        <dbReference type="SAM" id="Phobius"/>
    </source>
</evidence>
<proteinExistence type="predicted"/>
<feature type="transmembrane region" description="Helical" evidence="5">
    <location>
        <begin position="20"/>
        <end position="39"/>
    </location>
</feature>
<dbReference type="GO" id="GO:0008519">
    <property type="term" value="F:ammonium channel activity"/>
    <property type="evidence" value="ECO:0007669"/>
    <property type="project" value="InterPro"/>
</dbReference>
<sequence>LRTKLPYNAEIEKLYQDDAVWIITSSFIIFTMHSGFGLLESGSVAAKDEVNIMVKNVVDVVFGGLTYWSFGYGLSFGDGVYSNAIVGWGKFFFNPVR</sequence>
<dbReference type="Pfam" id="PF00909">
    <property type="entry name" value="Ammonium_transp"/>
    <property type="match status" value="1"/>
</dbReference>
<reference evidence="7" key="1">
    <citation type="submission" date="2016-06" db="UniProtKB">
        <authorList>
            <consortium name="WormBaseParasite"/>
        </authorList>
    </citation>
    <scope>IDENTIFICATION</scope>
</reference>
<dbReference type="WBParaSite" id="GPUH_0000453501-mRNA-1">
    <property type="protein sequence ID" value="GPUH_0000453501-mRNA-1"/>
    <property type="gene ID" value="GPUH_0000453501"/>
</dbReference>